<dbReference type="NCBIfam" id="TIGR03170">
    <property type="entry name" value="flgA_cterm"/>
    <property type="match status" value="1"/>
</dbReference>
<name>A0A3S2YVP8_9HYPH</name>
<evidence type="ECO:0000256" key="1">
    <source>
        <dbReference type="RuleBase" id="RU362063"/>
    </source>
</evidence>
<dbReference type="CDD" id="cd11614">
    <property type="entry name" value="SAF_CpaB_FlgA_like"/>
    <property type="match status" value="1"/>
</dbReference>
<protein>
    <recommendedName>
        <fullName evidence="1">Flagella basal body P-ring formation protein FlgA</fullName>
    </recommendedName>
</protein>
<dbReference type="EMBL" id="SACP01000004">
    <property type="protein sequence ID" value="RVU20327.1"/>
    <property type="molecule type" value="Genomic_DNA"/>
</dbReference>
<keyword evidence="1" id="KW-1005">Bacterial flagellum biogenesis</keyword>
<dbReference type="Gene3D" id="2.30.30.760">
    <property type="match status" value="1"/>
</dbReference>
<keyword evidence="3" id="KW-0969">Cilium</keyword>
<dbReference type="InterPro" id="IPR017585">
    <property type="entry name" value="SAF_FlgA"/>
</dbReference>
<proteinExistence type="inferred from homology"/>
<organism evidence="3 4">
    <name type="scientific">Methylobacterium oryzihabitans</name>
    <dbReference type="NCBI Taxonomy" id="2499852"/>
    <lineage>
        <taxon>Bacteria</taxon>
        <taxon>Pseudomonadati</taxon>
        <taxon>Pseudomonadota</taxon>
        <taxon>Alphaproteobacteria</taxon>
        <taxon>Hyphomicrobiales</taxon>
        <taxon>Methylobacteriaceae</taxon>
        <taxon>Methylobacterium</taxon>
    </lineage>
</organism>
<accession>A0A3S2YVP8</accession>
<dbReference type="PANTHER" id="PTHR36307:SF1">
    <property type="entry name" value="FLAGELLA BASAL BODY P-RING FORMATION PROTEIN FLGA"/>
    <property type="match status" value="1"/>
</dbReference>
<gene>
    <name evidence="3" type="primary">flgA</name>
    <name evidence="3" type="ORF">EOE48_06550</name>
</gene>
<comment type="subcellular location">
    <subcellularLocation>
        <location evidence="1">Periplasm</location>
    </subcellularLocation>
</comment>
<comment type="similarity">
    <text evidence="1">Belongs to the FlgA family.</text>
</comment>
<evidence type="ECO:0000313" key="4">
    <source>
        <dbReference type="Proteomes" id="UP000286997"/>
    </source>
</evidence>
<dbReference type="OrthoDB" id="8448733at2"/>
<evidence type="ECO:0000259" key="2">
    <source>
        <dbReference type="Pfam" id="PF13144"/>
    </source>
</evidence>
<feature type="domain" description="Flagella basal body P-ring formation protein FlgA SAF" evidence="2">
    <location>
        <begin position="61"/>
        <end position="180"/>
    </location>
</feature>
<sequence length="184" mass="18602">MAGTPAAGLAPAFAGPAASPAPAPAASAAQAPAASAAQDLRPAPATTGALSAAPDLILPVPTVTIYPGDTIRESMLRMQAYPANFRARAAVIDAPMAMVGRVARRMLVPGDPVPVNAVDDPRLVSRGAPTQIIFEENGLVITTVGSPLQNGGLGEMIRVRNADTGRIVLGTVQADGRIRIGGLN</sequence>
<dbReference type="GO" id="GO:0044780">
    <property type="term" value="P:bacterial-type flagellum assembly"/>
    <property type="evidence" value="ECO:0007669"/>
    <property type="project" value="InterPro"/>
</dbReference>
<keyword evidence="4" id="KW-1185">Reference proteome</keyword>
<dbReference type="InterPro" id="IPR039246">
    <property type="entry name" value="Flagellar_FlgA"/>
</dbReference>
<reference evidence="3 4" key="1">
    <citation type="submission" date="2019-01" db="EMBL/GenBank/DDBJ databases">
        <authorList>
            <person name="Chen W.-M."/>
        </authorList>
    </citation>
    <scope>NUCLEOTIDE SEQUENCE [LARGE SCALE GENOMIC DNA]</scope>
    <source>
        <strain evidence="3 4">TER-1</strain>
    </source>
</reference>
<keyword evidence="3" id="KW-0966">Cell projection</keyword>
<comment type="function">
    <text evidence="1">Involved in the assembly process of the P-ring formation. It may associate with FlgF on the rod constituting a structure essential for the P-ring assembly or may act as a modulator protein for the P-ring assembly.</text>
</comment>
<dbReference type="AlphaFoldDB" id="A0A3S2YVP8"/>
<dbReference type="PANTHER" id="PTHR36307">
    <property type="entry name" value="FLAGELLA BASAL BODY P-RING FORMATION PROTEIN FLGA"/>
    <property type="match status" value="1"/>
</dbReference>
<keyword evidence="1" id="KW-0574">Periplasm</keyword>
<dbReference type="Proteomes" id="UP000286997">
    <property type="component" value="Unassembled WGS sequence"/>
</dbReference>
<dbReference type="Pfam" id="PF13144">
    <property type="entry name" value="ChapFlgA"/>
    <property type="match status" value="1"/>
</dbReference>
<comment type="caution">
    <text evidence="3">The sequence shown here is derived from an EMBL/GenBank/DDBJ whole genome shotgun (WGS) entry which is preliminary data.</text>
</comment>
<evidence type="ECO:0000313" key="3">
    <source>
        <dbReference type="EMBL" id="RVU20327.1"/>
    </source>
</evidence>
<keyword evidence="3" id="KW-0282">Flagellum</keyword>
<dbReference type="GO" id="GO:0042597">
    <property type="term" value="C:periplasmic space"/>
    <property type="evidence" value="ECO:0007669"/>
    <property type="project" value="UniProtKB-SubCell"/>
</dbReference>